<dbReference type="Gene3D" id="1.25.40.10">
    <property type="entry name" value="Tetratricopeptide repeat domain"/>
    <property type="match status" value="2"/>
</dbReference>
<dbReference type="SUPFAM" id="SSF48452">
    <property type="entry name" value="TPR-like"/>
    <property type="match status" value="2"/>
</dbReference>
<dbReference type="AlphaFoldDB" id="A0A177CRX5"/>
<dbReference type="Proteomes" id="UP000077069">
    <property type="component" value="Unassembled WGS sequence"/>
</dbReference>
<keyword evidence="4" id="KW-1185">Reference proteome</keyword>
<sequence>MGGLMSDPIQGNLPEHLQRCGAHIIGRDSTLNMVTRTLVAPGNKACIVGPRGIGKSETAKECAYRIHDLYPEIIIIWIQGCDQLAVQATYDRIFREKTEPQYVDHQEMTLQNLVEKLDTGFDGRWVLIIDDIASRANGQPVLRRLASTPIINGSILFTMCNRYDAAILVNDNFIFTLDPMTVEEATQLLGLELEGVFLPDEGINDLVQHLEFVPSAIIKAAGFMRMYNLSTVQYLEYLRRQEDHVSNLHLQNNLGLPGTCALIGTDMLSAVSMKTLYEKDGDTGQLLAIMACLGNTRIPLTLFDASYWPRDLTRSLIVLRDSFLISVSDSDDTITVPRLVRLSVRAFVRRHQASARFAALALQLISEKFPETGKQHAMLRECRLLLPHALTILQEYASQWTTCDAKHRQAQTGVTPSQQLSPWDFLAPLALRVSHFLRIVGQYANAFQLAGQAIQWLFNGYNIHASAAEAFLCESNIATISHYLGRPIIFACRVEQLFRSQTVLLNSHKPLTIRALRSKGLALQAQGHHGQAEGYHRRAIAICNSIYGPRHVKLLDENHGLALSFLGQGRAQEALCTLYEIYTAMEASLGLSNPKTLSVLANIGCALQHLSRWTEAYEVMTRALSGRKAVLGEDHPHTIQSRANLAQIYVANEDMAGAEKITRETLRIHVAKLGEDHHLSLHILNNLGYLLLGQEIYSEAAETLHTVATKREIVLGAQHCDTLASMFYASEAYWKMSRFDEALYLGHRSQSHQDIRSNLDRACTYPAPECTRDCATTMPPTNDDPQALPLNVGPHPTPAKDLHHHKPNSDQDDARTDPDIIHRDPALENPHPQFGQHSRYSARTYLTLGCDIVILFIIATAVMYLFFQVVEFLSYNDADVNPKYGKKDFAFVLAVVYLVLGR</sequence>
<dbReference type="GeneID" id="28765254"/>
<evidence type="ECO:0000313" key="3">
    <source>
        <dbReference type="EMBL" id="OAG09692.1"/>
    </source>
</evidence>
<evidence type="ECO:0000313" key="4">
    <source>
        <dbReference type="Proteomes" id="UP000077069"/>
    </source>
</evidence>
<dbReference type="InterPro" id="IPR011990">
    <property type="entry name" value="TPR-like_helical_dom_sf"/>
</dbReference>
<accession>A0A177CRX5</accession>
<gene>
    <name evidence="3" type="ORF">CC84DRAFT_1202356</name>
</gene>
<dbReference type="SUPFAM" id="SSF52540">
    <property type="entry name" value="P-loop containing nucleoside triphosphate hydrolases"/>
    <property type="match status" value="1"/>
</dbReference>
<dbReference type="EMBL" id="KV441549">
    <property type="protein sequence ID" value="OAG09692.1"/>
    <property type="molecule type" value="Genomic_DNA"/>
</dbReference>
<reference evidence="3 4" key="1">
    <citation type="submission" date="2016-05" db="EMBL/GenBank/DDBJ databases">
        <title>Comparative analysis of secretome profiles of manganese(II)-oxidizing ascomycete fungi.</title>
        <authorList>
            <consortium name="DOE Joint Genome Institute"/>
            <person name="Zeiner C.A."/>
            <person name="Purvine S.O."/>
            <person name="Zink E.M."/>
            <person name="Wu S."/>
            <person name="Pasa-Tolic L."/>
            <person name="Chaput D.L."/>
            <person name="Haridas S."/>
            <person name="Grigoriev I.V."/>
            <person name="Santelli C.M."/>
            <person name="Hansel C.M."/>
        </authorList>
    </citation>
    <scope>NUCLEOTIDE SEQUENCE [LARGE SCALE GENOMIC DNA]</scope>
    <source>
        <strain evidence="3 4">AP3s5-JAC2a</strain>
    </source>
</reference>
<dbReference type="InParanoid" id="A0A177CRX5"/>
<feature type="transmembrane region" description="Helical" evidence="2">
    <location>
        <begin position="845"/>
        <end position="867"/>
    </location>
</feature>
<dbReference type="Pfam" id="PF13424">
    <property type="entry name" value="TPR_12"/>
    <property type="match status" value="2"/>
</dbReference>
<dbReference type="Gene3D" id="3.40.50.300">
    <property type="entry name" value="P-loop containing nucleotide triphosphate hydrolases"/>
    <property type="match status" value="1"/>
</dbReference>
<dbReference type="InterPro" id="IPR053137">
    <property type="entry name" value="NLR-like"/>
</dbReference>
<dbReference type="RefSeq" id="XP_018040057.1">
    <property type="nucleotide sequence ID" value="XM_018181768.1"/>
</dbReference>
<dbReference type="InterPro" id="IPR027417">
    <property type="entry name" value="P-loop_NTPase"/>
</dbReference>
<dbReference type="PANTHER" id="PTHR46082:SF6">
    <property type="entry name" value="AAA+ ATPASE DOMAIN-CONTAINING PROTEIN-RELATED"/>
    <property type="match status" value="1"/>
</dbReference>
<keyword evidence="2" id="KW-0472">Membrane</keyword>
<keyword evidence="2" id="KW-0812">Transmembrane</keyword>
<proteinExistence type="predicted"/>
<evidence type="ECO:0008006" key="5">
    <source>
        <dbReference type="Google" id="ProtNLM"/>
    </source>
</evidence>
<organism evidence="3 4">
    <name type="scientific">Paraphaeosphaeria sporulosa</name>
    <dbReference type="NCBI Taxonomy" id="1460663"/>
    <lineage>
        <taxon>Eukaryota</taxon>
        <taxon>Fungi</taxon>
        <taxon>Dikarya</taxon>
        <taxon>Ascomycota</taxon>
        <taxon>Pezizomycotina</taxon>
        <taxon>Dothideomycetes</taxon>
        <taxon>Pleosporomycetidae</taxon>
        <taxon>Pleosporales</taxon>
        <taxon>Massarineae</taxon>
        <taxon>Didymosphaeriaceae</taxon>
        <taxon>Paraphaeosphaeria</taxon>
    </lineage>
</organism>
<evidence type="ECO:0000256" key="1">
    <source>
        <dbReference type="SAM" id="MobiDB-lite"/>
    </source>
</evidence>
<feature type="region of interest" description="Disordered" evidence="1">
    <location>
        <begin position="776"/>
        <end position="817"/>
    </location>
</feature>
<dbReference type="OrthoDB" id="626167at2759"/>
<name>A0A177CRX5_9PLEO</name>
<dbReference type="STRING" id="1460663.A0A177CRX5"/>
<protein>
    <recommendedName>
        <fullName evidence="5">AAA+ ATPase domain-containing protein</fullName>
    </recommendedName>
</protein>
<keyword evidence="2" id="KW-1133">Transmembrane helix</keyword>
<dbReference type="PANTHER" id="PTHR46082">
    <property type="entry name" value="ATP/GTP-BINDING PROTEIN-RELATED"/>
    <property type="match status" value="1"/>
</dbReference>
<feature type="compositionally biased region" description="Basic and acidic residues" evidence="1">
    <location>
        <begin position="807"/>
        <end position="817"/>
    </location>
</feature>
<evidence type="ECO:0000256" key="2">
    <source>
        <dbReference type="SAM" id="Phobius"/>
    </source>
</evidence>